<feature type="compositionally biased region" description="Low complexity" evidence="1">
    <location>
        <begin position="291"/>
        <end position="301"/>
    </location>
</feature>
<feature type="signal peptide" evidence="3">
    <location>
        <begin position="1"/>
        <end position="15"/>
    </location>
</feature>
<feature type="transmembrane region" description="Helical" evidence="2">
    <location>
        <begin position="452"/>
        <end position="485"/>
    </location>
</feature>
<name>A0ABD1JZ14_9TELE</name>
<organism evidence="4 5">
    <name type="scientific">Coilia grayii</name>
    <name type="common">Gray's grenadier anchovy</name>
    <dbReference type="NCBI Taxonomy" id="363190"/>
    <lineage>
        <taxon>Eukaryota</taxon>
        <taxon>Metazoa</taxon>
        <taxon>Chordata</taxon>
        <taxon>Craniata</taxon>
        <taxon>Vertebrata</taxon>
        <taxon>Euteleostomi</taxon>
        <taxon>Actinopterygii</taxon>
        <taxon>Neopterygii</taxon>
        <taxon>Teleostei</taxon>
        <taxon>Clupei</taxon>
        <taxon>Clupeiformes</taxon>
        <taxon>Clupeoidei</taxon>
        <taxon>Engraulidae</taxon>
        <taxon>Coilinae</taxon>
        <taxon>Coilia</taxon>
    </lineage>
</organism>
<reference evidence="4 5" key="1">
    <citation type="submission" date="2024-09" db="EMBL/GenBank/DDBJ databases">
        <title>A chromosome-level genome assembly of Gray's grenadier anchovy, Coilia grayii.</title>
        <authorList>
            <person name="Fu Z."/>
        </authorList>
    </citation>
    <scope>NUCLEOTIDE SEQUENCE [LARGE SCALE GENOMIC DNA]</scope>
    <source>
        <strain evidence="4">G4</strain>
        <tissue evidence="4">Muscle</tissue>
    </source>
</reference>
<evidence type="ECO:0000256" key="3">
    <source>
        <dbReference type="SAM" id="SignalP"/>
    </source>
</evidence>
<feature type="region of interest" description="Disordered" evidence="1">
    <location>
        <begin position="378"/>
        <end position="406"/>
    </location>
</feature>
<feature type="compositionally biased region" description="Polar residues" evidence="1">
    <location>
        <begin position="138"/>
        <end position="150"/>
    </location>
</feature>
<feature type="compositionally biased region" description="Basic residues" evidence="1">
    <location>
        <begin position="381"/>
        <end position="398"/>
    </location>
</feature>
<sequence length="491" mass="52833">MLMLMLVLLSSTGSPSDMVLVLDPLVRDKVSSPPGSRSPQDSPTSDPEVIPSCPPQRRDSGQSDRSSGDFGRRQGGQDSPCSERSVSSQDQPQQGSPSPSGTDSELEPEKDPQPQPPKPSGDVPDGAALSRKAPGSGSLANGLQHDSNTPEVCVSRDAPLSTLTNGKETGSIRVATARGRPNSIRDRMRKFTEPAQTETPPPRRGLQRSVRPLSAHLVQKAGRLEPQAPKTLLPSSGAPSATSQSQGTVGGAESPAKGVDAGGRSEGGSPEQGSPEKGRPDTASPREPEAQPEAPQTPGQADVENAAATAIDDMKTFLTIEIKDGRTMLNQQPQARTLTQTSTSGQRAELTLGLRATPFKISTPNVSTGPSFKVGSMKSGNTHHRHTHTHRHAQTHTHTHTDTDIRHRHTHTNAQMVRHKMRIANTFWYLHRLSHTLAVFEGLLCHFSHQLLIFFFFISVFPLSLSLSLSLSFPLVPFVFHLWVLTSHALP</sequence>
<keyword evidence="5" id="KW-1185">Reference proteome</keyword>
<protein>
    <submittedName>
        <fullName evidence="4">Uncharacterized protein</fullName>
    </submittedName>
</protein>
<feature type="compositionally biased region" description="Low complexity" evidence="1">
    <location>
        <begin position="85"/>
        <end position="103"/>
    </location>
</feature>
<evidence type="ECO:0000256" key="2">
    <source>
        <dbReference type="SAM" id="Phobius"/>
    </source>
</evidence>
<evidence type="ECO:0000313" key="4">
    <source>
        <dbReference type="EMBL" id="KAL2092119.1"/>
    </source>
</evidence>
<feature type="compositionally biased region" description="Basic and acidic residues" evidence="1">
    <location>
        <begin position="274"/>
        <end position="289"/>
    </location>
</feature>
<keyword evidence="2" id="KW-1133">Transmembrane helix</keyword>
<feature type="compositionally biased region" description="Polar residues" evidence="1">
    <location>
        <begin position="33"/>
        <end position="45"/>
    </location>
</feature>
<feature type="compositionally biased region" description="Polar residues" evidence="1">
    <location>
        <begin position="233"/>
        <end position="247"/>
    </location>
</feature>
<keyword evidence="3" id="KW-0732">Signal</keyword>
<feature type="chain" id="PRO_5044842679" evidence="3">
    <location>
        <begin position="16"/>
        <end position="491"/>
    </location>
</feature>
<evidence type="ECO:0000256" key="1">
    <source>
        <dbReference type="SAM" id="MobiDB-lite"/>
    </source>
</evidence>
<gene>
    <name evidence="4" type="ORF">ACEWY4_011917</name>
</gene>
<dbReference type="Proteomes" id="UP001591681">
    <property type="component" value="Unassembled WGS sequence"/>
</dbReference>
<feature type="region of interest" description="Disordered" evidence="1">
    <location>
        <begin position="28"/>
        <end position="302"/>
    </location>
</feature>
<keyword evidence="2" id="KW-0812">Transmembrane</keyword>
<feature type="compositionally biased region" description="Basic and acidic residues" evidence="1">
    <location>
        <begin position="183"/>
        <end position="192"/>
    </location>
</feature>
<accession>A0ABD1JZ14</accession>
<dbReference type="EMBL" id="JBHFQA010000010">
    <property type="protein sequence ID" value="KAL2092119.1"/>
    <property type="molecule type" value="Genomic_DNA"/>
</dbReference>
<dbReference type="AlphaFoldDB" id="A0ABD1JZ14"/>
<keyword evidence="2" id="KW-0472">Membrane</keyword>
<evidence type="ECO:0000313" key="5">
    <source>
        <dbReference type="Proteomes" id="UP001591681"/>
    </source>
</evidence>
<comment type="caution">
    <text evidence="4">The sequence shown here is derived from an EMBL/GenBank/DDBJ whole genome shotgun (WGS) entry which is preliminary data.</text>
</comment>
<proteinExistence type="predicted"/>
<feature type="compositionally biased region" description="Basic and acidic residues" evidence="1">
    <location>
        <begin position="56"/>
        <end position="72"/>
    </location>
</feature>